<gene>
    <name evidence="2" type="ORF">BSZ05_13510</name>
</gene>
<evidence type="ECO:0008006" key="4">
    <source>
        <dbReference type="Google" id="ProtNLM"/>
    </source>
</evidence>
<dbReference type="AlphaFoldDB" id="A0AAN1KNQ1"/>
<evidence type="ECO:0000313" key="3">
    <source>
        <dbReference type="Proteomes" id="UP000197092"/>
    </source>
</evidence>
<dbReference type="Pfam" id="PF11736">
    <property type="entry name" value="DUF3299"/>
    <property type="match status" value="1"/>
</dbReference>
<organism evidence="2 3">
    <name type="scientific">Vibrio mediterranei</name>
    <dbReference type="NCBI Taxonomy" id="689"/>
    <lineage>
        <taxon>Bacteria</taxon>
        <taxon>Pseudomonadati</taxon>
        <taxon>Pseudomonadota</taxon>
        <taxon>Gammaproteobacteria</taxon>
        <taxon>Vibrionales</taxon>
        <taxon>Vibrionaceae</taxon>
        <taxon>Vibrio</taxon>
    </lineage>
</organism>
<dbReference type="Proteomes" id="UP000197092">
    <property type="component" value="Chromosome 1"/>
</dbReference>
<reference evidence="3" key="1">
    <citation type="submission" date="2016-12" db="EMBL/GenBank/DDBJ databases">
        <title>Comparative genomic analysis reveals the diversity, evolution, and environmental adaptation strategies of the genus Vibrio.</title>
        <authorList>
            <person name="Lin H."/>
            <person name="Wang X."/>
            <person name="Zhang X.-H."/>
        </authorList>
    </citation>
    <scope>NUCLEOTIDE SEQUENCE [LARGE SCALE GENOMIC DNA]</scope>
    <source>
        <strain evidence="3">QT6D1</strain>
    </source>
</reference>
<proteinExistence type="predicted"/>
<dbReference type="RefSeq" id="WP_088877171.1">
    <property type="nucleotide sequence ID" value="NZ_CP018308.1"/>
</dbReference>
<dbReference type="KEGG" id="vsh:BSZ05_13510"/>
<feature type="chain" id="PRO_5042888475" description="DUF3299 domain-containing protein" evidence="1">
    <location>
        <begin position="26"/>
        <end position="166"/>
    </location>
</feature>
<sequence>MKQLKTLLSLIFLMLTILPPQNALADTETDVQRLHWIDLIPEQERNIPTKNLITDHTGGAALQSQVHTVRQELDGTEVKIAGFVIPLEGDDELVTDFLLVPYFGACIHIPPPPPNQIIRVRFKEGVAISEIWDVVYVVGMLRTESSSSELADTAYVIDGSRIETYQ</sequence>
<protein>
    <recommendedName>
        <fullName evidence="4">DUF3299 domain-containing protein</fullName>
    </recommendedName>
</protein>
<name>A0AAN1KNQ1_9VIBR</name>
<evidence type="ECO:0000256" key="1">
    <source>
        <dbReference type="SAM" id="SignalP"/>
    </source>
</evidence>
<keyword evidence="1" id="KW-0732">Signal</keyword>
<accession>A0AAN1KNQ1</accession>
<feature type="signal peptide" evidence="1">
    <location>
        <begin position="1"/>
        <end position="25"/>
    </location>
</feature>
<dbReference type="Gene3D" id="2.40.50.870">
    <property type="entry name" value="Protein of unknown function (DUF3299)"/>
    <property type="match status" value="1"/>
</dbReference>
<evidence type="ECO:0000313" key="2">
    <source>
        <dbReference type="EMBL" id="ASI90721.1"/>
    </source>
</evidence>
<dbReference type="InterPro" id="IPR021727">
    <property type="entry name" value="DUF3299"/>
</dbReference>
<dbReference type="EMBL" id="CP018308">
    <property type="protein sequence ID" value="ASI90721.1"/>
    <property type="molecule type" value="Genomic_DNA"/>
</dbReference>